<proteinExistence type="predicted"/>
<keyword evidence="2" id="KW-0648">Protein biosynthesis</keyword>
<keyword evidence="3" id="KW-0342">GTP-binding</keyword>
<feature type="domain" description="Tr-type G" evidence="5">
    <location>
        <begin position="2"/>
        <end position="227"/>
    </location>
</feature>
<dbReference type="InterPro" id="IPR010298">
    <property type="entry name" value="YacP-like"/>
</dbReference>
<dbReference type="Gene3D" id="3.30.70.240">
    <property type="match status" value="1"/>
</dbReference>
<dbReference type="NCBIfam" id="TIGR00231">
    <property type="entry name" value="small_GTP"/>
    <property type="match status" value="1"/>
</dbReference>
<dbReference type="Pfam" id="PF05991">
    <property type="entry name" value="NYN_YacP"/>
    <property type="match status" value="1"/>
</dbReference>
<dbReference type="Gene3D" id="3.30.230.10">
    <property type="match status" value="1"/>
</dbReference>
<dbReference type="SUPFAM" id="SSF54980">
    <property type="entry name" value="EF-G C-terminal domain-like"/>
    <property type="match status" value="2"/>
</dbReference>
<keyword evidence="4" id="KW-0046">Antibiotic resistance</keyword>
<dbReference type="InterPro" id="IPR031157">
    <property type="entry name" value="G_TR_CS"/>
</dbReference>
<reference evidence="6 7" key="1">
    <citation type="journal article" date="2011" name="J. Bacteriol.">
        <title>Complete genome of the cellulolytic ruminal bacterium Ruminococcus albus 7.</title>
        <authorList>
            <person name="Suen G."/>
            <person name="Stevenson D.M."/>
            <person name="Bruce D.C."/>
            <person name="Chertkov O."/>
            <person name="Copeland A."/>
            <person name="Cheng J.F."/>
            <person name="Detter C."/>
            <person name="Detter J.C."/>
            <person name="Goodwin L.A."/>
            <person name="Han C.S."/>
            <person name="Hauser L.J."/>
            <person name="Ivanova N.N."/>
            <person name="Kyrpides N.C."/>
            <person name="Land M.L."/>
            <person name="Lapidus A."/>
            <person name="Lucas S."/>
            <person name="Ovchinnikova G."/>
            <person name="Pitluck S."/>
            <person name="Tapia R."/>
            <person name="Woyke T."/>
            <person name="Boyum J."/>
            <person name="Mead D."/>
            <person name="Weimer P.J."/>
        </authorList>
    </citation>
    <scope>NUCLEOTIDE SEQUENCE [LARGE SCALE GENOMIC DNA]</scope>
    <source>
        <strain evidence="7">ATCC 27210 / DSM 20455 / JCM 14654 / NCDO 2250 / 7</strain>
    </source>
</reference>
<dbReference type="InterPro" id="IPR000640">
    <property type="entry name" value="EFG_V-like"/>
</dbReference>
<dbReference type="PROSITE" id="PS51722">
    <property type="entry name" value="G_TR_2"/>
    <property type="match status" value="1"/>
</dbReference>
<dbReference type="GO" id="GO:0006412">
    <property type="term" value="P:translation"/>
    <property type="evidence" value="ECO:0007669"/>
    <property type="project" value="UniProtKB-KW"/>
</dbReference>
<dbReference type="SUPFAM" id="SSF50447">
    <property type="entry name" value="Translation proteins"/>
    <property type="match status" value="1"/>
</dbReference>
<dbReference type="SMART" id="SM00889">
    <property type="entry name" value="EFG_IV"/>
    <property type="match status" value="1"/>
</dbReference>
<dbReference type="SUPFAM" id="SSF52540">
    <property type="entry name" value="P-loop containing nucleoside triphosphate hydrolases"/>
    <property type="match status" value="1"/>
</dbReference>
<organism evidence="6 7">
    <name type="scientific">Ruminococcus albus (strain ATCC 27210 / DSM 20455 / JCM 14654 / NCDO 2250 / 7)</name>
    <dbReference type="NCBI Taxonomy" id="697329"/>
    <lineage>
        <taxon>Bacteria</taxon>
        <taxon>Bacillati</taxon>
        <taxon>Bacillota</taxon>
        <taxon>Clostridia</taxon>
        <taxon>Eubacteriales</taxon>
        <taxon>Oscillospiraceae</taxon>
        <taxon>Ruminococcus</taxon>
    </lineage>
</organism>
<protein>
    <submittedName>
        <fullName evidence="6">Small GTP-binding protein</fullName>
    </submittedName>
</protein>
<evidence type="ECO:0000313" key="6">
    <source>
        <dbReference type="EMBL" id="ADU23376.1"/>
    </source>
</evidence>
<dbReference type="InterPro" id="IPR041095">
    <property type="entry name" value="EFG_II"/>
</dbReference>
<dbReference type="eggNOG" id="COG3688">
    <property type="taxonomic scope" value="Bacteria"/>
</dbReference>
<dbReference type="STRING" id="697329.Rumal_2910"/>
<sequence>MNKKAVIGILAHVDSGKTTLSEAMLYKSGAIRKLGRVDHKDAFLDNNAIERDRGITIFSKQAVFEYGGVGFTLLDTPGHVDFSGETERTLRVIDAAILVISGTDGVQPHTKTLARLLERYDIPTFVFVNKMDMDGARKDFVMNSLTAAMGDRCVSFAQPRDELYEALSLCTEEMMEEYLENGEITDEKMISAIECRRLIPVCFGSALRLEGIEGLLDCVSRYIPLPEEKSGFGAKVYKITEDGGARLTHMKITGGSLAVRDVLTYTDREGEEITEKVGRIRVYSGEKARNAEEVSQGEVCAVPGLTSTFAGQGLGAEPTDTEQILEPVLTYRVKAPEGVDEHTLLGRLRILEDEDPTMTVNYNEQLHEVTAALMGEVQAEVLKRIVSERFGMDIELGEGRIAYRETIAEPVDGAGHFEPLRHYAEVHLRLEPLPRGSGLEFYSDCSEDILSRNWQRLILTHLKEKTHRGVLTCSPITDMRITLTAGRAHLKHTEGGDFRQATYRAVRQGLRKAKSILLEPWYAYRLEIPAANVGRALTDLDRMGAHCDPPETDGENAVLTGTAPVSKLRFYHTEVAGYTKGLGRLSCRAAGYDTCIDADEVIAEIGYDPDSDTHNFADSVFCSHGAGHVVPWGEADEHMHVSPETGRRQYQQAEEVRTRAVDFVRRAVEDEELMAIFERTYGSINRKKRDAMRTPKEVTKTKAKPRPVPTGPEYLLVDGYNIIFAWDDLKKQAAESLDLARSTLINRLSSFQGCRGCEMIIVFDAYRVKEPEHIDKAGSVSVVYTKEAETADTYIERTAHQLAKDHRVTVATSDGLEQVIIMGSGARRMSASDLKHEVESSERAVREYIEKLNSKRLK</sequence>
<dbReference type="CDD" id="cd03711">
    <property type="entry name" value="Tet_C"/>
    <property type="match status" value="1"/>
</dbReference>
<dbReference type="GO" id="GO:0032790">
    <property type="term" value="P:ribosome disassembly"/>
    <property type="evidence" value="ECO:0007669"/>
    <property type="project" value="TreeGrafter"/>
</dbReference>
<dbReference type="InterPro" id="IPR035647">
    <property type="entry name" value="EFG_III/V"/>
</dbReference>
<dbReference type="InterPro" id="IPR005225">
    <property type="entry name" value="Small_GTP-bd"/>
</dbReference>
<dbReference type="Pfam" id="PF03764">
    <property type="entry name" value="EFG_IV"/>
    <property type="match status" value="1"/>
</dbReference>
<dbReference type="InterPro" id="IPR014721">
    <property type="entry name" value="Ribsml_uS5_D2-typ_fold_subgr"/>
</dbReference>
<dbReference type="RefSeq" id="WP_013499485.1">
    <property type="nucleotide sequence ID" value="NC_014833.1"/>
</dbReference>
<evidence type="ECO:0000256" key="1">
    <source>
        <dbReference type="ARBA" id="ARBA00022741"/>
    </source>
</evidence>
<dbReference type="GO" id="GO:0046677">
    <property type="term" value="P:response to antibiotic"/>
    <property type="evidence" value="ECO:0007669"/>
    <property type="project" value="UniProtKB-KW"/>
</dbReference>
<dbReference type="InterPro" id="IPR000795">
    <property type="entry name" value="T_Tr_GTP-bd_dom"/>
</dbReference>
<dbReference type="InterPro" id="IPR020568">
    <property type="entry name" value="Ribosomal_Su5_D2-typ_SF"/>
</dbReference>
<dbReference type="OrthoDB" id="9801472at2"/>
<dbReference type="GO" id="GO:0003924">
    <property type="term" value="F:GTPase activity"/>
    <property type="evidence" value="ECO:0007669"/>
    <property type="project" value="InterPro"/>
</dbReference>
<dbReference type="AlphaFoldDB" id="E6UJ28"/>
<evidence type="ECO:0000313" key="7">
    <source>
        <dbReference type="Proteomes" id="UP000006919"/>
    </source>
</evidence>
<dbReference type="InterPro" id="IPR005517">
    <property type="entry name" value="Transl_elong_EFG/EF2_IV"/>
</dbReference>
<dbReference type="Pfam" id="PF00009">
    <property type="entry name" value="GTP_EFTU"/>
    <property type="match status" value="1"/>
</dbReference>
<evidence type="ECO:0000256" key="2">
    <source>
        <dbReference type="ARBA" id="ARBA00022917"/>
    </source>
</evidence>
<dbReference type="InterPro" id="IPR009000">
    <property type="entry name" value="Transl_B-barrel_sf"/>
</dbReference>
<dbReference type="PANTHER" id="PTHR43261">
    <property type="entry name" value="TRANSLATION ELONGATION FACTOR G-RELATED"/>
    <property type="match status" value="1"/>
</dbReference>
<dbReference type="eggNOG" id="COG0480">
    <property type="taxonomic scope" value="Bacteria"/>
</dbReference>
<dbReference type="CDD" id="cd10912">
    <property type="entry name" value="PIN_YacP-like"/>
    <property type="match status" value="1"/>
</dbReference>
<dbReference type="KEGG" id="ral:Rumal_2910"/>
<dbReference type="PRINTS" id="PR00315">
    <property type="entry name" value="ELONGATNFCT"/>
</dbReference>
<dbReference type="Pfam" id="PF00679">
    <property type="entry name" value="EFG_C"/>
    <property type="match status" value="1"/>
</dbReference>
<dbReference type="SUPFAM" id="SSF54211">
    <property type="entry name" value="Ribosomal protein S5 domain 2-like"/>
    <property type="match status" value="1"/>
</dbReference>
<keyword evidence="1" id="KW-0547">Nucleotide-binding</keyword>
<dbReference type="EMBL" id="CP002403">
    <property type="protein sequence ID" value="ADU23376.1"/>
    <property type="molecule type" value="Genomic_DNA"/>
</dbReference>
<dbReference type="PROSITE" id="PS00301">
    <property type="entry name" value="G_TR_1"/>
    <property type="match status" value="1"/>
</dbReference>
<evidence type="ECO:0000256" key="4">
    <source>
        <dbReference type="ARBA" id="ARBA00023251"/>
    </source>
</evidence>
<dbReference type="InterPro" id="IPR027417">
    <property type="entry name" value="P-loop_NTPase"/>
</dbReference>
<dbReference type="GO" id="GO:0005525">
    <property type="term" value="F:GTP binding"/>
    <property type="evidence" value="ECO:0007669"/>
    <property type="project" value="UniProtKB-KW"/>
</dbReference>
<gene>
    <name evidence="6" type="ordered locus">Rumal_2910</name>
</gene>
<dbReference type="Gene3D" id="2.40.30.10">
    <property type="entry name" value="Translation factors"/>
    <property type="match status" value="1"/>
</dbReference>
<evidence type="ECO:0000256" key="3">
    <source>
        <dbReference type="ARBA" id="ARBA00023134"/>
    </source>
</evidence>
<dbReference type="HOGENOM" id="CLU_002794_5_0_9"/>
<accession>E6UJ28</accession>
<evidence type="ECO:0000259" key="5">
    <source>
        <dbReference type="PROSITE" id="PS51722"/>
    </source>
</evidence>
<dbReference type="Proteomes" id="UP000006919">
    <property type="component" value="Chromosome"/>
</dbReference>
<dbReference type="Gene3D" id="3.30.70.870">
    <property type="entry name" value="Elongation Factor G (Translational Gtpase), domain 3"/>
    <property type="match status" value="1"/>
</dbReference>
<dbReference type="Gene3D" id="3.40.50.300">
    <property type="entry name" value="P-loop containing nucleotide triphosphate hydrolases"/>
    <property type="match status" value="1"/>
</dbReference>
<dbReference type="Pfam" id="PF14492">
    <property type="entry name" value="EFG_III"/>
    <property type="match status" value="1"/>
</dbReference>
<name>E6UJ28_RUMA7</name>
<dbReference type="PANTHER" id="PTHR43261:SF1">
    <property type="entry name" value="RIBOSOME-RELEASING FACTOR 2, MITOCHONDRIAL"/>
    <property type="match status" value="1"/>
</dbReference>
<dbReference type="InterPro" id="IPR035650">
    <property type="entry name" value="Tet_C"/>
</dbReference>